<gene>
    <name evidence="3" type="ORF">CAUJ_LOCUS10786</name>
</gene>
<keyword evidence="1" id="KW-0472">Membrane</keyword>
<evidence type="ECO:0000256" key="1">
    <source>
        <dbReference type="SAM" id="Phobius"/>
    </source>
</evidence>
<keyword evidence="1" id="KW-1133">Transmembrane helix</keyword>
<comment type="caution">
    <text evidence="3">The sequence shown here is derived from an EMBL/GenBank/DDBJ whole genome shotgun (WGS) entry which is preliminary data.</text>
</comment>
<evidence type="ECO:0000313" key="3">
    <source>
        <dbReference type="EMBL" id="CAD6194867.1"/>
    </source>
</evidence>
<reference evidence="3" key="1">
    <citation type="submission" date="2020-10" db="EMBL/GenBank/DDBJ databases">
        <authorList>
            <person name="Kikuchi T."/>
        </authorList>
    </citation>
    <scope>NUCLEOTIDE SEQUENCE</scope>
    <source>
        <strain evidence="3">NKZ352</strain>
    </source>
</reference>
<protein>
    <submittedName>
        <fullName evidence="3">Uncharacterized protein</fullName>
    </submittedName>
</protein>
<name>A0A8S1HI91_9PELO</name>
<evidence type="ECO:0000256" key="2">
    <source>
        <dbReference type="SAM" id="SignalP"/>
    </source>
</evidence>
<accession>A0A8S1HI91</accession>
<dbReference type="EMBL" id="CAJGYM010000048">
    <property type="protein sequence ID" value="CAD6194867.1"/>
    <property type="molecule type" value="Genomic_DNA"/>
</dbReference>
<keyword evidence="2" id="KW-0732">Signal</keyword>
<dbReference type="AlphaFoldDB" id="A0A8S1HI91"/>
<feature type="chain" id="PRO_5035890797" evidence="2">
    <location>
        <begin position="17"/>
        <end position="395"/>
    </location>
</feature>
<keyword evidence="1" id="KW-0812">Transmembrane</keyword>
<dbReference type="Proteomes" id="UP000835052">
    <property type="component" value="Unassembled WGS sequence"/>
</dbReference>
<evidence type="ECO:0000313" key="4">
    <source>
        <dbReference type="Proteomes" id="UP000835052"/>
    </source>
</evidence>
<keyword evidence="4" id="KW-1185">Reference proteome</keyword>
<sequence length="395" mass="41924">MYKLLALVLLSAGVAAQTENSTPSTVNLRIVFQPDDNQKEFDPPCVGDICEPSPLLSPVPLPCTSTNCKAADSNLITFKLPLNLAPSTPKAASPCASGSCAQPQQPQATYKVQASASCASGTCGQAVQSSPTTAAPLNTLNLANIVIKTVPATSGSQPTITVKSADSTYSSSNFVSSPKIVSSPVISSVSNNQPIFKIVKANSNGFYNSFSNGCSSPSCYNPQPRIIYAPRYFSAPCAAQNNCGFQPSRVFYASNSISGGTTSSNNGQIAVPDAIYQNAIMSMKKVKKNKRKENRIEEMLRQGTADDVSMLTGGADNLRKVETQFLEESTTPGELQNEGPQTKLHFSTRIVGVKGQDEEGDLSQAYQFIFPRVILALSAATAIQLIGCIFTVIFF</sequence>
<proteinExistence type="predicted"/>
<feature type="signal peptide" evidence="2">
    <location>
        <begin position="1"/>
        <end position="16"/>
    </location>
</feature>
<feature type="transmembrane region" description="Helical" evidence="1">
    <location>
        <begin position="373"/>
        <end position="394"/>
    </location>
</feature>
<organism evidence="3 4">
    <name type="scientific">Caenorhabditis auriculariae</name>
    <dbReference type="NCBI Taxonomy" id="2777116"/>
    <lineage>
        <taxon>Eukaryota</taxon>
        <taxon>Metazoa</taxon>
        <taxon>Ecdysozoa</taxon>
        <taxon>Nematoda</taxon>
        <taxon>Chromadorea</taxon>
        <taxon>Rhabditida</taxon>
        <taxon>Rhabditina</taxon>
        <taxon>Rhabditomorpha</taxon>
        <taxon>Rhabditoidea</taxon>
        <taxon>Rhabditidae</taxon>
        <taxon>Peloderinae</taxon>
        <taxon>Caenorhabditis</taxon>
    </lineage>
</organism>